<dbReference type="InterPro" id="IPR054722">
    <property type="entry name" value="PolX-like_BBD"/>
</dbReference>
<dbReference type="Proteomes" id="UP001515500">
    <property type="component" value="Chromosome 1"/>
</dbReference>
<sequence>MENVGTWSWASGFDQGRERLPWVVVRAWLMFSLMGFGENGWSRRFHQDTCSLKDGRSGGFLIHVHVVHSSSSHDQVVSELGYDHWSIMMKTLFRFNGLWEVVEKGFSKEEAKLTENQQKDAHALFLIQQAVHRSLFSRIAAANTAKEAWDSLKIQFQGSPKIKALRIQALRQAFESLQRKEDEGVQAYIARVNDLVNQMKGLGDEMPEALAVGKVLRTLGPKYNFVVAAIGEAKDLTKLTMDELAGSLQAHEALLLSQDDTVTDKALVMKEDSFDDENWSSTRSRGRGLDMYNLIAGSKIKFLKTSMWREDQVLVNLKNPQTPNKDIGGLFMVHTENEACEPSIWLVDSGCSCHMSRQKELFYTLDESDCHKVRLVDDQEVNVAGKRLDSPQFMEEKLN</sequence>
<dbReference type="Pfam" id="PF14223">
    <property type="entry name" value="Retrotran_gag_2"/>
    <property type="match status" value="1"/>
</dbReference>
<dbReference type="PANTHER" id="PTHR35317:SF35">
    <property type="entry name" value="DUF4219 DOMAIN-CONTAINING PROTEIN"/>
    <property type="match status" value="1"/>
</dbReference>
<dbReference type="Pfam" id="PF22936">
    <property type="entry name" value="Pol_BBD"/>
    <property type="match status" value="1"/>
</dbReference>
<name>A0AB40AL73_DIOCR</name>
<keyword evidence="2" id="KW-1185">Reference proteome</keyword>
<protein>
    <submittedName>
        <fullName evidence="3">Uncharacterized protein LOC120251274</fullName>
    </submittedName>
</protein>
<gene>
    <name evidence="3" type="primary">LOC120251274</name>
</gene>
<dbReference type="RefSeq" id="XP_039115785.1">
    <property type="nucleotide sequence ID" value="XM_039259851.1"/>
</dbReference>
<evidence type="ECO:0000313" key="3">
    <source>
        <dbReference type="RefSeq" id="XP_039115785.1"/>
    </source>
</evidence>
<organism evidence="2 3">
    <name type="scientific">Dioscorea cayennensis subsp. rotundata</name>
    <name type="common">White Guinea yam</name>
    <name type="synonym">Dioscorea rotundata</name>
    <dbReference type="NCBI Taxonomy" id="55577"/>
    <lineage>
        <taxon>Eukaryota</taxon>
        <taxon>Viridiplantae</taxon>
        <taxon>Streptophyta</taxon>
        <taxon>Embryophyta</taxon>
        <taxon>Tracheophyta</taxon>
        <taxon>Spermatophyta</taxon>
        <taxon>Magnoliopsida</taxon>
        <taxon>Liliopsida</taxon>
        <taxon>Dioscoreales</taxon>
        <taxon>Dioscoreaceae</taxon>
        <taxon>Dioscorea</taxon>
    </lineage>
</organism>
<feature type="domain" description="Retrovirus-related Pol polyprotein from transposon TNT 1-94-like beta-barrel" evidence="1">
    <location>
        <begin position="345"/>
        <end position="386"/>
    </location>
</feature>
<evidence type="ECO:0000259" key="1">
    <source>
        <dbReference type="Pfam" id="PF22936"/>
    </source>
</evidence>
<evidence type="ECO:0000313" key="2">
    <source>
        <dbReference type="Proteomes" id="UP001515500"/>
    </source>
</evidence>
<reference evidence="3" key="2">
    <citation type="submission" date="2025-08" db="UniProtKB">
        <authorList>
            <consortium name="RefSeq"/>
        </authorList>
    </citation>
    <scope>IDENTIFICATION</scope>
</reference>
<proteinExistence type="predicted"/>
<accession>A0AB40AL73</accession>
<dbReference type="GeneID" id="120251274"/>
<dbReference type="AlphaFoldDB" id="A0AB40AL73"/>
<reference evidence="2" key="1">
    <citation type="submission" date="2025-05" db="UniProtKB">
        <authorList>
            <consortium name="RefSeq"/>
        </authorList>
    </citation>
    <scope>NUCLEOTIDE SEQUENCE [LARGE SCALE GENOMIC DNA]</scope>
</reference>
<dbReference type="PANTHER" id="PTHR35317">
    <property type="entry name" value="OS04G0629600 PROTEIN"/>
    <property type="match status" value="1"/>
</dbReference>